<gene>
    <name evidence="2" type="ORF">ANCCEY_15497</name>
</gene>
<proteinExistence type="predicted"/>
<dbReference type="Pfam" id="PF09345">
    <property type="entry name" value="SiaC"/>
    <property type="match status" value="1"/>
</dbReference>
<dbReference type="AlphaFoldDB" id="A0A0D6L3U1"/>
<organism evidence="2 3">
    <name type="scientific">Ancylostoma ceylanicum</name>
    <dbReference type="NCBI Taxonomy" id="53326"/>
    <lineage>
        <taxon>Eukaryota</taxon>
        <taxon>Metazoa</taxon>
        <taxon>Ecdysozoa</taxon>
        <taxon>Nematoda</taxon>
        <taxon>Chromadorea</taxon>
        <taxon>Rhabditida</taxon>
        <taxon>Rhabditina</taxon>
        <taxon>Rhabditomorpha</taxon>
        <taxon>Strongyloidea</taxon>
        <taxon>Ancylostomatidae</taxon>
        <taxon>Ancylostomatinae</taxon>
        <taxon>Ancylostoma</taxon>
    </lineage>
</organism>
<accession>A0A0D6L3U1</accession>
<feature type="domain" description="SiaC family regulatory phosphoprotein" evidence="1">
    <location>
        <begin position="4"/>
        <end position="57"/>
    </location>
</feature>
<reference evidence="2 3" key="1">
    <citation type="submission" date="2013-05" db="EMBL/GenBank/DDBJ databases">
        <title>Draft genome of the parasitic nematode Anyclostoma ceylanicum.</title>
        <authorList>
            <person name="Mitreva M."/>
        </authorList>
    </citation>
    <scope>NUCLEOTIDE SEQUENCE [LARGE SCALE GENOMIC DNA]</scope>
</reference>
<feature type="non-terminal residue" evidence="2">
    <location>
        <position position="77"/>
    </location>
</feature>
<dbReference type="InterPro" id="IPR018530">
    <property type="entry name" value="SiaC"/>
</dbReference>
<protein>
    <recommendedName>
        <fullName evidence="1">SiaC family regulatory phosphoprotein domain-containing protein</fullName>
    </recommendedName>
</protein>
<evidence type="ECO:0000259" key="1">
    <source>
        <dbReference type="Pfam" id="PF09345"/>
    </source>
</evidence>
<dbReference type="EMBL" id="KE128448">
    <property type="protein sequence ID" value="EPB65439.1"/>
    <property type="molecule type" value="Genomic_DNA"/>
</dbReference>
<evidence type="ECO:0000313" key="3">
    <source>
        <dbReference type="Proteomes" id="UP000054495"/>
    </source>
</evidence>
<name>A0A0D6L3U1_9BILA</name>
<sequence length="77" mass="8889">MPADQTVFKIDLEYFNISSSKRILFLLYKLNNLAKNPDCVRVEWYYREDDEDMFEVGGISTIASICPEALIVPVAIR</sequence>
<dbReference type="Proteomes" id="UP000054495">
    <property type="component" value="Unassembled WGS sequence"/>
</dbReference>
<keyword evidence="3" id="KW-1185">Reference proteome</keyword>
<evidence type="ECO:0000313" key="2">
    <source>
        <dbReference type="EMBL" id="EPB65439.1"/>
    </source>
</evidence>